<accession>A0A2A5T4Y0</accession>
<proteinExistence type="predicted"/>
<comment type="caution">
    <text evidence="2">The sequence shown here is derived from an EMBL/GenBank/DDBJ whole genome shotgun (WGS) entry which is preliminary data.</text>
</comment>
<dbReference type="EMBL" id="NBYY01000011">
    <property type="protein sequence ID" value="PCS23205.1"/>
    <property type="molecule type" value="Genomic_DNA"/>
</dbReference>
<gene>
    <name evidence="2" type="ORF">BTN49_1201</name>
</gene>
<dbReference type="GeneID" id="66952993"/>
<evidence type="ECO:0000313" key="3">
    <source>
        <dbReference type="Proteomes" id="UP000219020"/>
    </source>
</evidence>
<evidence type="ECO:0000313" key="2">
    <source>
        <dbReference type="EMBL" id="PCS23205.1"/>
    </source>
</evidence>
<evidence type="ECO:0000256" key="1">
    <source>
        <dbReference type="SAM" id="MobiDB-lite"/>
    </source>
</evidence>
<dbReference type="RefSeq" id="WP_158523620.1">
    <property type="nucleotide sequence ID" value="NZ_CAWNJE010000006.1"/>
</dbReference>
<feature type="compositionally biased region" description="Polar residues" evidence="1">
    <location>
        <begin position="23"/>
        <end position="33"/>
    </location>
</feature>
<protein>
    <submittedName>
        <fullName evidence="2">Uncharacterized protein</fullName>
    </submittedName>
</protein>
<dbReference type="AlphaFoldDB" id="A0A2A5T4Y0"/>
<feature type="region of interest" description="Disordered" evidence="1">
    <location>
        <begin position="1"/>
        <end position="34"/>
    </location>
</feature>
<keyword evidence="3" id="KW-1185">Reference proteome</keyword>
<name>A0A2A5T4Y0_9GAMM</name>
<organism evidence="2 3">
    <name type="scientific">Candidatus Enterovibrio escicola</name>
    <dbReference type="NCBI Taxonomy" id="1927127"/>
    <lineage>
        <taxon>Bacteria</taxon>
        <taxon>Pseudomonadati</taxon>
        <taxon>Pseudomonadota</taxon>
        <taxon>Gammaproteobacteria</taxon>
        <taxon>Vibrionales</taxon>
        <taxon>Vibrionaceae</taxon>
        <taxon>Enterovibrio</taxon>
    </lineage>
</organism>
<feature type="compositionally biased region" description="Basic and acidic residues" evidence="1">
    <location>
        <begin position="1"/>
        <end position="20"/>
    </location>
</feature>
<dbReference type="Proteomes" id="UP000219020">
    <property type="component" value="Unassembled WGS sequence"/>
</dbReference>
<reference evidence="3" key="1">
    <citation type="submission" date="2017-04" db="EMBL/GenBank/DDBJ databases">
        <title>Genome evolution of the luminous symbionts of deep sea anglerfish.</title>
        <authorList>
            <person name="Hendry T.A."/>
        </authorList>
    </citation>
    <scope>NUCLEOTIDE SEQUENCE [LARGE SCALE GENOMIC DNA]</scope>
</reference>
<sequence length="49" mass="5572">MVKEYLDDKRPPSGEMHKLAESQPDQSTPTASSFGFEIYMAHKQLNDTD</sequence>